<sequence>MMLYDGYIYTLNKDRGNVKYWRCEDRSCSSFVHTDGNDNYKAHSGTHDGHLPSPERIALLEFKGKVKKRVIKKTTPIARIYEEELASAKFNQIALAFAPAAKDSHDINSAPPVLEQLLSLFEENPVLNLYENNTTEDGSDATEELSGDKVHPGFAHFATYNPKLEGANKLSTALTNRVLCISGDALDNDGAYDVKVDKRNGDNKVNKFDPKKTNVYKILLNQFVGVYGGHELVSYCLLCHVDAKTMLQREEIHTIKGF</sequence>
<dbReference type="GO" id="GO:0008270">
    <property type="term" value="F:zinc ion binding"/>
    <property type="evidence" value="ECO:0007669"/>
    <property type="project" value="UniProtKB-KW"/>
</dbReference>
<gene>
    <name evidence="5" type="ORF">OVA965_LOCUS22479</name>
    <name evidence="6" type="ORF">TMI583_LOCUS23194</name>
</gene>
<reference evidence="5" key="1">
    <citation type="submission" date="2021-02" db="EMBL/GenBank/DDBJ databases">
        <authorList>
            <person name="Nowell W R."/>
        </authorList>
    </citation>
    <scope>NUCLEOTIDE SEQUENCE</scope>
</reference>
<dbReference type="EMBL" id="CAJNOK010012703">
    <property type="protein sequence ID" value="CAF1169149.1"/>
    <property type="molecule type" value="Genomic_DNA"/>
</dbReference>
<evidence type="ECO:0000313" key="6">
    <source>
        <dbReference type="EMBL" id="CAF3980640.1"/>
    </source>
</evidence>
<dbReference type="Gene3D" id="2.20.25.240">
    <property type="match status" value="1"/>
</dbReference>
<organism evidence="5 7">
    <name type="scientific">Didymodactylos carnosus</name>
    <dbReference type="NCBI Taxonomy" id="1234261"/>
    <lineage>
        <taxon>Eukaryota</taxon>
        <taxon>Metazoa</taxon>
        <taxon>Spiralia</taxon>
        <taxon>Gnathifera</taxon>
        <taxon>Rotifera</taxon>
        <taxon>Eurotatoria</taxon>
        <taxon>Bdelloidea</taxon>
        <taxon>Philodinida</taxon>
        <taxon>Philodinidae</taxon>
        <taxon>Didymodactylos</taxon>
    </lineage>
</organism>
<feature type="domain" description="FLYWCH-type" evidence="4">
    <location>
        <begin position="2"/>
        <end position="47"/>
    </location>
</feature>
<evidence type="ECO:0000313" key="7">
    <source>
        <dbReference type="Proteomes" id="UP000677228"/>
    </source>
</evidence>
<evidence type="ECO:0000313" key="5">
    <source>
        <dbReference type="EMBL" id="CAF1169149.1"/>
    </source>
</evidence>
<accession>A0A8S2EFN1</accession>
<keyword evidence="2" id="KW-0863">Zinc-finger</keyword>
<dbReference type="InterPro" id="IPR007588">
    <property type="entry name" value="Znf_FLYWCH"/>
</dbReference>
<name>A0A8S2EFN1_9BILA</name>
<keyword evidence="1" id="KW-0479">Metal-binding</keyword>
<dbReference type="Proteomes" id="UP000682733">
    <property type="component" value="Unassembled WGS sequence"/>
</dbReference>
<evidence type="ECO:0000259" key="4">
    <source>
        <dbReference type="Pfam" id="PF04500"/>
    </source>
</evidence>
<proteinExistence type="predicted"/>
<evidence type="ECO:0000256" key="2">
    <source>
        <dbReference type="ARBA" id="ARBA00022771"/>
    </source>
</evidence>
<dbReference type="AlphaFoldDB" id="A0A8S2EFN1"/>
<evidence type="ECO:0000256" key="1">
    <source>
        <dbReference type="ARBA" id="ARBA00022723"/>
    </source>
</evidence>
<keyword evidence="3" id="KW-0862">Zinc</keyword>
<dbReference type="Proteomes" id="UP000677228">
    <property type="component" value="Unassembled WGS sequence"/>
</dbReference>
<comment type="caution">
    <text evidence="5">The sequence shown here is derived from an EMBL/GenBank/DDBJ whole genome shotgun (WGS) entry which is preliminary data.</text>
</comment>
<dbReference type="EMBL" id="CAJOBA010034229">
    <property type="protein sequence ID" value="CAF3980640.1"/>
    <property type="molecule type" value="Genomic_DNA"/>
</dbReference>
<evidence type="ECO:0000256" key="3">
    <source>
        <dbReference type="ARBA" id="ARBA00022833"/>
    </source>
</evidence>
<dbReference type="Pfam" id="PF04500">
    <property type="entry name" value="FLYWCH"/>
    <property type="match status" value="1"/>
</dbReference>
<protein>
    <recommendedName>
        <fullName evidence="4">FLYWCH-type domain-containing protein</fullName>
    </recommendedName>
</protein>